<evidence type="ECO:0000313" key="2">
    <source>
        <dbReference type="EMBL" id="EEG72356.1"/>
    </source>
</evidence>
<dbReference type="HOGENOM" id="CLU_052630_0_0_9"/>
<dbReference type="InterPro" id="IPR024294">
    <property type="entry name" value="DUF3810"/>
</dbReference>
<keyword evidence="1" id="KW-0472">Membrane</keyword>
<proteinExistence type="predicted"/>
<protein>
    <recommendedName>
        <fullName evidence="4">DUF3810 domain-containing protein</fullName>
    </recommendedName>
</protein>
<dbReference type="STRING" id="553973.CLOHYLEM_07356"/>
<evidence type="ECO:0008006" key="4">
    <source>
        <dbReference type="Google" id="ProtNLM"/>
    </source>
</evidence>
<sequence length="377" mass="42095">MEGMREKDIKHRDSSMRRMTAGCILFAAGLLLLFAAKKVPGLADWYSQHIYRKLARVIGWAAGLFPFSLAEIGLYIFIVTLAALAARTALKALRKQGGRGAVSRFLSGVFLTGGVLFFLYAVNCGVNYERTSFSESADLKTREYTAEELKEVCLWLTDEVNEISGSVGRGNDKVMTLDGNVKEGAVEAMEGLGGTYPELAGHYPVPKPLINSWILSVQNLTGIYSPFTVEANYNNAMTAYNIPFTACHELSHLSGFMQEQEANFIAWLACTNSSRADFQYSGRLMGWIYCMNILHKADYEAYEEVRAGLSSDIEPDLQANHDFWEKYDGRIAEVANQVNDTYLKANGQKEGVESYDKMVDLIVAYYFAHEDQGQSRR</sequence>
<keyword evidence="1" id="KW-0812">Transmembrane</keyword>
<feature type="transmembrane region" description="Helical" evidence="1">
    <location>
        <begin position="60"/>
        <end position="84"/>
    </location>
</feature>
<dbReference type="eggNOG" id="ENOG502Z7T3">
    <property type="taxonomic scope" value="Bacteria"/>
</dbReference>
<evidence type="ECO:0000313" key="3">
    <source>
        <dbReference type="Proteomes" id="UP000004893"/>
    </source>
</evidence>
<evidence type="ECO:0000256" key="1">
    <source>
        <dbReference type="SAM" id="Phobius"/>
    </source>
</evidence>
<name>C0C5H2_9FIRM</name>
<dbReference type="AlphaFoldDB" id="C0C5H2"/>
<dbReference type="Pfam" id="PF12725">
    <property type="entry name" value="DUF3810"/>
    <property type="match status" value="1"/>
</dbReference>
<comment type="caution">
    <text evidence="2">The sequence shown here is derived from an EMBL/GenBank/DDBJ whole genome shotgun (WGS) entry which is preliminary data.</text>
</comment>
<reference evidence="2" key="2">
    <citation type="submission" date="2013-06" db="EMBL/GenBank/DDBJ databases">
        <title>Draft genome sequence of Clostridium hylemonae (DSM 15053).</title>
        <authorList>
            <person name="Sudarsanam P."/>
            <person name="Ley R."/>
            <person name="Guruge J."/>
            <person name="Turnbaugh P.J."/>
            <person name="Mahowald M."/>
            <person name="Liep D."/>
            <person name="Gordon J."/>
        </authorList>
    </citation>
    <scope>NUCLEOTIDE SEQUENCE</scope>
    <source>
        <strain evidence="2">DSM 15053</strain>
    </source>
</reference>
<accession>C0C5H2</accession>
<dbReference type="Proteomes" id="UP000004893">
    <property type="component" value="Unassembled WGS sequence"/>
</dbReference>
<dbReference type="RefSeq" id="WP_006444703.1">
    <property type="nucleotide sequence ID" value="NZ_CP036524.1"/>
</dbReference>
<feature type="transmembrane region" description="Helical" evidence="1">
    <location>
        <begin position="105"/>
        <end position="122"/>
    </location>
</feature>
<reference evidence="2" key="1">
    <citation type="submission" date="2009-02" db="EMBL/GenBank/DDBJ databases">
        <authorList>
            <person name="Fulton L."/>
            <person name="Clifton S."/>
            <person name="Fulton B."/>
            <person name="Xu J."/>
            <person name="Minx P."/>
            <person name="Pepin K.H."/>
            <person name="Johnson M."/>
            <person name="Bhonagiri V."/>
            <person name="Nash W.E."/>
            <person name="Mardis E.R."/>
            <person name="Wilson R.K."/>
        </authorList>
    </citation>
    <scope>NUCLEOTIDE SEQUENCE [LARGE SCALE GENOMIC DNA]</scope>
    <source>
        <strain evidence="2">DSM 15053</strain>
    </source>
</reference>
<organism evidence="2 3">
    <name type="scientific">[Clostridium] hylemonae DSM 15053</name>
    <dbReference type="NCBI Taxonomy" id="553973"/>
    <lineage>
        <taxon>Bacteria</taxon>
        <taxon>Bacillati</taxon>
        <taxon>Bacillota</taxon>
        <taxon>Clostridia</taxon>
        <taxon>Lachnospirales</taxon>
        <taxon>Lachnospiraceae</taxon>
    </lineage>
</organism>
<dbReference type="EMBL" id="ABYI02000041">
    <property type="protein sequence ID" value="EEG72356.1"/>
    <property type="molecule type" value="Genomic_DNA"/>
</dbReference>
<gene>
    <name evidence="2" type="ORF">CLOHYLEM_07356</name>
</gene>
<keyword evidence="1" id="KW-1133">Transmembrane helix</keyword>
<keyword evidence="3" id="KW-1185">Reference proteome</keyword>